<name>A0AAD9ZSQ9_9ROSI</name>
<dbReference type="EMBL" id="JANJYJ010000009">
    <property type="protein sequence ID" value="KAK3189704.1"/>
    <property type="molecule type" value="Genomic_DNA"/>
</dbReference>
<evidence type="ECO:0000313" key="3">
    <source>
        <dbReference type="Proteomes" id="UP001281410"/>
    </source>
</evidence>
<dbReference type="SUPFAM" id="SSF53098">
    <property type="entry name" value="Ribonuclease H-like"/>
    <property type="match status" value="1"/>
</dbReference>
<sequence>MGLVKGAVLGDDKLHISHLQFADDTVLFLQPRADYLANARRIMICFELASGLRLNLQKSCVVRVGKVRGSEVEWGTIFRCAQGSLPLTYLGLPLGGRPSARSFWNELVCRVERRLAPWKKSFLNKGGRLVLIKTVMASIPIYYMSMFKISDGIQNKKIHPIRWEVLCKNKRNFGLGVGAILHKNNSLLAKWVWRFGTEVAPLWKRAICAKYGVSKDFLRWEWMCGSNCSSFTKAVGALFAQGSDSAKILEEGIKMVVGRGDKARLWEDVLVEGNKLKVAFPRIFTLAVNKTGCIREFWSKEGETSKWEIPLPRTLFDWKIEQWRCFKVCLESLSIVDNVQDTIGWSHDPTGSFTVKSFWRCYEGGNARGQSNFTGVWQGVCPPKIEVFVWHLLHGRTLVKDVLHRLGSQVDSNVRCPICQESEESIDHLFLSCKWANSLWHRCMKWWDVSVCLPRSLKEWWESWMELCYQKNSERAWRSLFFAVTWSIWEARNHKVFKDGAHNIHVAQYCYVLYRGEKKKLPSSGEWIPPPADALKFNVDGSAWGASGSAGIGGIRDAIDAEVRAIARACELCVSKTELAGKEVIIVSDSQLAVTWINNAGVGNIEHAQTIYGI</sequence>
<reference evidence="2" key="1">
    <citation type="journal article" date="2023" name="Plant J.">
        <title>Genome sequences and population genomics provide insights into the demographic history, inbreeding, and mutation load of two 'living fossil' tree species of Dipteronia.</title>
        <authorList>
            <person name="Feng Y."/>
            <person name="Comes H.P."/>
            <person name="Chen J."/>
            <person name="Zhu S."/>
            <person name="Lu R."/>
            <person name="Zhang X."/>
            <person name="Li P."/>
            <person name="Qiu J."/>
            <person name="Olsen K.M."/>
            <person name="Qiu Y."/>
        </authorList>
    </citation>
    <scope>NUCLEOTIDE SEQUENCE</scope>
    <source>
        <strain evidence="2">NBL</strain>
    </source>
</reference>
<proteinExistence type="predicted"/>
<dbReference type="InterPro" id="IPR012337">
    <property type="entry name" value="RNaseH-like_sf"/>
</dbReference>
<dbReference type="Proteomes" id="UP001281410">
    <property type="component" value="Unassembled WGS sequence"/>
</dbReference>
<comment type="caution">
    <text evidence="2">The sequence shown here is derived from an EMBL/GenBank/DDBJ whole genome shotgun (WGS) entry which is preliminary data.</text>
</comment>
<protein>
    <recommendedName>
        <fullName evidence="1">Reverse transcriptase zinc-binding domain-containing protein</fullName>
    </recommendedName>
</protein>
<dbReference type="AlphaFoldDB" id="A0AAD9ZSQ9"/>
<gene>
    <name evidence="2" type="ORF">Dsin_029265</name>
</gene>
<evidence type="ECO:0000259" key="1">
    <source>
        <dbReference type="Pfam" id="PF13966"/>
    </source>
</evidence>
<dbReference type="PANTHER" id="PTHR33116:SF75">
    <property type="entry name" value="RIBONUCLEASE H PROTEIN"/>
    <property type="match status" value="1"/>
</dbReference>
<evidence type="ECO:0000313" key="2">
    <source>
        <dbReference type="EMBL" id="KAK3189704.1"/>
    </source>
</evidence>
<accession>A0AAD9ZSQ9</accession>
<dbReference type="PANTHER" id="PTHR33116">
    <property type="entry name" value="REVERSE TRANSCRIPTASE ZINC-BINDING DOMAIN-CONTAINING PROTEIN-RELATED-RELATED"/>
    <property type="match status" value="1"/>
</dbReference>
<dbReference type="InterPro" id="IPR026960">
    <property type="entry name" value="RVT-Znf"/>
</dbReference>
<feature type="domain" description="Reverse transcriptase zinc-binding" evidence="1">
    <location>
        <begin position="353"/>
        <end position="440"/>
    </location>
</feature>
<keyword evidence="3" id="KW-1185">Reference proteome</keyword>
<dbReference type="Pfam" id="PF13966">
    <property type="entry name" value="zf-RVT"/>
    <property type="match status" value="1"/>
</dbReference>
<organism evidence="2 3">
    <name type="scientific">Dipteronia sinensis</name>
    <dbReference type="NCBI Taxonomy" id="43782"/>
    <lineage>
        <taxon>Eukaryota</taxon>
        <taxon>Viridiplantae</taxon>
        <taxon>Streptophyta</taxon>
        <taxon>Embryophyta</taxon>
        <taxon>Tracheophyta</taxon>
        <taxon>Spermatophyta</taxon>
        <taxon>Magnoliopsida</taxon>
        <taxon>eudicotyledons</taxon>
        <taxon>Gunneridae</taxon>
        <taxon>Pentapetalae</taxon>
        <taxon>rosids</taxon>
        <taxon>malvids</taxon>
        <taxon>Sapindales</taxon>
        <taxon>Sapindaceae</taxon>
        <taxon>Hippocastanoideae</taxon>
        <taxon>Acereae</taxon>
        <taxon>Dipteronia</taxon>
    </lineage>
</organism>